<keyword evidence="1" id="KW-0732">Signal</keyword>
<dbReference type="KEGG" id="ebm:SG0102_01820"/>
<evidence type="ECO:0000256" key="1">
    <source>
        <dbReference type="SAM" id="SignalP"/>
    </source>
</evidence>
<evidence type="ECO:0000313" key="3">
    <source>
        <dbReference type="Proteomes" id="UP000268059"/>
    </source>
</evidence>
<evidence type="ECO:0000313" key="2">
    <source>
        <dbReference type="EMBL" id="BBH25248.1"/>
    </source>
</evidence>
<reference evidence="2 3" key="1">
    <citation type="submission" date="2018-11" db="EMBL/GenBank/DDBJ databases">
        <title>Novel Erysipelotrichaceae bacterium isolated from small intestine of a swine.</title>
        <authorList>
            <person name="Kim J.S."/>
            <person name="Choe H."/>
            <person name="Lee Y.R."/>
            <person name="Kim K.M."/>
            <person name="Park D.S."/>
        </authorList>
    </citation>
    <scope>NUCLEOTIDE SEQUENCE [LARGE SCALE GENOMIC DNA]</scope>
    <source>
        <strain evidence="2 3">SG0102</strain>
    </source>
</reference>
<keyword evidence="3" id="KW-1185">Reference proteome</keyword>
<dbReference type="Proteomes" id="UP000268059">
    <property type="component" value="Chromosome"/>
</dbReference>
<dbReference type="InParanoid" id="A0A3G9JM31"/>
<organism evidence="2 3">
    <name type="scientific">Intestinibaculum porci</name>
    <dbReference type="NCBI Taxonomy" id="2487118"/>
    <lineage>
        <taxon>Bacteria</taxon>
        <taxon>Bacillati</taxon>
        <taxon>Bacillota</taxon>
        <taxon>Erysipelotrichia</taxon>
        <taxon>Erysipelotrichales</taxon>
        <taxon>Erysipelotrichaceae</taxon>
        <taxon>Intestinibaculum</taxon>
    </lineage>
</organism>
<feature type="chain" id="PRO_5018311628" evidence="1">
    <location>
        <begin position="26"/>
        <end position="238"/>
    </location>
</feature>
<dbReference type="EMBL" id="AP019309">
    <property type="protein sequence ID" value="BBH25248.1"/>
    <property type="molecule type" value="Genomic_DNA"/>
</dbReference>
<accession>A0A3G9JM31</accession>
<name>A0A3G9JM31_9FIRM</name>
<sequence>MKKLNVCALTVASMITMSTMTPLFAKGVKTPSIPKKTVVWVDTTSSKFKDAMSFEMPIKNKAKDMKITGAGVKVKDGTYTIPTSNKKFEASYVSYMAEAGVGIYAKGKVSDALIGQKGTLKFNVVQNHHTYHLSTSFVTKKNPGRLKYVKVNGVNILSKFKEDQGGDFNISMKLANKKVKVDYKVQYPNKDHGVFIMPENGDEVSFKKNTVVKKGDIISIAVLAPGWERDTGYNIKVK</sequence>
<feature type="signal peptide" evidence="1">
    <location>
        <begin position="1"/>
        <end position="25"/>
    </location>
</feature>
<protein>
    <submittedName>
        <fullName evidence="2">Uncharacterized protein</fullName>
    </submittedName>
</protein>
<dbReference type="AlphaFoldDB" id="A0A3G9JM31"/>
<dbReference type="RefSeq" id="WP_125118214.1">
    <property type="nucleotide sequence ID" value="NZ_AP019309.1"/>
</dbReference>
<proteinExistence type="predicted"/>
<gene>
    <name evidence="2" type="ORF">SG0102_01820</name>
</gene>